<dbReference type="PANTHER" id="PTHR11588">
    <property type="entry name" value="TUBULIN"/>
    <property type="match status" value="1"/>
</dbReference>
<dbReference type="EMBL" id="CAQQ02070438">
    <property type="status" value="NOT_ANNOTATED_CDS"/>
    <property type="molecule type" value="Genomic_DNA"/>
</dbReference>
<dbReference type="OMA" id="DEICTGT"/>
<evidence type="ECO:0000313" key="14">
    <source>
        <dbReference type="EnsemblMetazoa" id="MESCA010092-PA"/>
    </source>
</evidence>
<dbReference type="Gene3D" id="3.40.50.1440">
    <property type="entry name" value="Tubulin/FtsZ, GTPase domain"/>
    <property type="match status" value="2"/>
</dbReference>
<comment type="function">
    <text evidence="8 10">Tubulin is the major constituent of microtubules, a cylinder consisting of laterally associated linear protofilaments composed of alpha- and beta-tubulin heterodimers. Microtubules grow by the addition of GTP-tubulin dimers to the microtubule end, where a stabilizing cap forms. Below the cap, tubulin dimers are in GDP-bound state, owing to GTPase activity of alpha-tubulin.</text>
</comment>
<dbReference type="GO" id="GO:0005525">
    <property type="term" value="F:GTP binding"/>
    <property type="evidence" value="ECO:0007669"/>
    <property type="project" value="UniProtKB-UniRule"/>
</dbReference>
<accession>T1H1M7</accession>
<dbReference type="Gene3D" id="1.10.287.600">
    <property type="entry name" value="Helix hairpin bin"/>
    <property type="match status" value="1"/>
</dbReference>
<dbReference type="InterPro" id="IPR018316">
    <property type="entry name" value="Tubulin/FtsZ_2-layer-sand-dom"/>
</dbReference>
<evidence type="ECO:0000256" key="1">
    <source>
        <dbReference type="ARBA" id="ARBA00001946"/>
    </source>
</evidence>
<dbReference type="FunFam" id="1.10.287.600:FF:000001">
    <property type="entry name" value="Tubulin alpha chain"/>
    <property type="match status" value="1"/>
</dbReference>
<dbReference type="STRING" id="36166.T1H1M7"/>
<dbReference type="InterPro" id="IPR002452">
    <property type="entry name" value="Alpha_tubulin"/>
</dbReference>
<dbReference type="GO" id="GO:0005200">
    <property type="term" value="F:structural constituent of cytoskeleton"/>
    <property type="evidence" value="ECO:0007669"/>
    <property type="project" value="InterPro"/>
</dbReference>
<evidence type="ECO:0000256" key="7">
    <source>
        <dbReference type="ARBA" id="ARBA00023134"/>
    </source>
</evidence>
<reference evidence="14" key="2">
    <citation type="submission" date="2015-06" db="UniProtKB">
        <authorList>
            <consortium name="EnsemblMetazoa"/>
        </authorList>
    </citation>
    <scope>IDENTIFICATION</scope>
</reference>
<comment type="cofactor">
    <cofactor evidence="1">
        <name>Mg(2+)</name>
        <dbReference type="ChEBI" id="CHEBI:18420"/>
    </cofactor>
</comment>
<sequence length="249" mass="27893">MSNIICFLSDEVRSGKYKELFHPDQLIAGKEDAANNFARGYNTIGRDLIDPVVDRIRKMAEQCNSLQGFFLFHSFGGGTGSGFSALLMDKLCENFAKNISVGDLTSSLFEPDSQMVKCNPGEGKYMACCVLYRGDEFQKIFVDWCPTGFKVGINYKPPCIVPDGDLAPVHRGVSMLASTTAIADAWGRLDHKFDLMYAKKAFVHWYISEGMEADEFGEARENLAALERDYKEVDDDTNNNSSNYEMEME</sequence>
<dbReference type="SMART" id="SM00865">
    <property type="entry name" value="Tubulin_C"/>
    <property type="match status" value="1"/>
</dbReference>
<dbReference type="PRINTS" id="PR01161">
    <property type="entry name" value="TUBULIN"/>
</dbReference>
<dbReference type="PROSITE" id="PS00227">
    <property type="entry name" value="TUBULIN"/>
    <property type="match status" value="1"/>
</dbReference>
<comment type="catalytic activity">
    <reaction evidence="9">
        <text>GTP + H2O = GDP + phosphate + H(+)</text>
        <dbReference type="Rhea" id="RHEA:19669"/>
        <dbReference type="ChEBI" id="CHEBI:15377"/>
        <dbReference type="ChEBI" id="CHEBI:15378"/>
        <dbReference type="ChEBI" id="CHEBI:37565"/>
        <dbReference type="ChEBI" id="CHEBI:43474"/>
        <dbReference type="ChEBI" id="CHEBI:58189"/>
    </reaction>
    <physiologicalReaction direction="left-to-right" evidence="9">
        <dbReference type="Rhea" id="RHEA:19670"/>
    </physiologicalReaction>
</comment>
<protein>
    <recommendedName>
        <fullName evidence="10">Tubulin alpha chain</fullName>
    </recommendedName>
</protein>
<evidence type="ECO:0000259" key="13">
    <source>
        <dbReference type="SMART" id="SM00865"/>
    </source>
</evidence>
<evidence type="ECO:0000256" key="11">
    <source>
        <dbReference type="SAM" id="MobiDB-lite"/>
    </source>
</evidence>
<keyword evidence="4 10" id="KW-0493">Microtubule</keyword>
<evidence type="ECO:0000256" key="9">
    <source>
        <dbReference type="ARBA" id="ARBA00049117"/>
    </source>
</evidence>
<keyword evidence="5 10" id="KW-0547">Nucleotide-binding</keyword>
<evidence type="ECO:0000256" key="3">
    <source>
        <dbReference type="ARBA" id="ARBA00011747"/>
    </source>
</evidence>
<dbReference type="InterPro" id="IPR023123">
    <property type="entry name" value="Tubulin_C"/>
</dbReference>
<dbReference type="HOGENOM" id="CLU_015718_0_0_1"/>
<dbReference type="GO" id="GO:0007017">
    <property type="term" value="P:microtubule-based process"/>
    <property type="evidence" value="ECO:0007669"/>
    <property type="project" value="InterPro"/>
</dbReference>
<dbReference type="GO" id="GO:0016787">
    <property type="term" value="F:hydrolase activity"/>
    <property type="evidence" value="ECO:0007669"/>
    <property type="project" value="UniProtKB-KW"/>
</dbReference>
<keyword evidence="6" id="KW-0378">Hydrolase</keyword>
<dbReference type="InterPro" id="IPR017975">
    <property type="entry name" value="Tubulin_CS"/>
</dbReference>
<dbReference type="GO" id="GO:0005874">
    <property type="term" value="C:microtubule"/>
    <property type="evidence" value="ECO:0007669"/>
    <property type="project" value="UniProtKB-KW"/>
</dbReference>
<dbReference type="Pfam" id="PF00091">
    <property type="entry name" value="Tubulin"/>
    <property type="match status" value="1"/>
</dbReference>
<dbReference type="SUPFAM" id="SSF52490">
    <property type="entry name" value="Tubulin nucleotide-binding domain-like"/>
    <property type="match status" value="1"/>
</dbReference>
<dbReference type="InterPro" id="IPR000217">
    <property type="entry name" value="Tubulin"/>
</dbReference>
<keyword evidence="15" id="KW-1185">Reference proteome</keyword>
<evidence type="ECO:0000259" key="12">
    <source>
        <dbReference type="SMART" id="SM00864"/>
    </source>
</evidence>
<evidence type="ECO:0000256" key="10">
    <source>
        <dbReference type="RuleBase" id="RU000352"/>
    </source>
</evidence>
<dbReference type="EMBL" id="CAQQ02070439">
    <property type="status" value="NOT_ANNOTATED_CDS"/>
    <property type="molecule type" value="Genomic_DNA"/>
</dbReference>
<proteinExistence type="inferred from homology"/>
<evidence type="ECO:0000256" key="6">
    <source>
        <dbReference type="ARBA" id="ARBA00022801"/>
    </source>
</evidence>
<dbReference type="SMART" id="SM00864">
    <property type="entry name" value="Tubulin"/>
    <property type="match status" value="1"/>
</dbReference>
<reference evidence="15" key="1">
    <citation type="submission" date="2013-02" db="EMBL/GenBank/DDBJ databases">
        <authorList>
            <person name="Hughes D."/>
        </authorList>
    </citation>
    <scope>NUCLEOTIDE SEQUENCE</scope>
    <source>
        <strain>Durham</strain>
        <strain evidence="15">NC isolate 2 -- Noor lab</strain>
    </source>
</reference>
<dbReference type="PRINTS" id="PR01162">
    <property type="entry name" value="ALPHATUBULIN"/>
</dbReference>
<comment type="similarity">
    <text evidence="2 10">Belongs to the tubulin family.</text>
</comment>
<comment type="subunit">
    <text evidence="3 10">Dimer of alpha and beta chains. A typical microtubule is a hollow water-filled tube with an outer diameter of 25 nm and an inner diameter of 15 nM. Alpha-beta heterodimers associate head-to-tail to form protofilaments running lengthwise along the microtubule wall with the beta-tubulin subunit facing the microtubule plus end conferring a structural polarity. Microtubules usually have 13 protofilaments but different protofilament numbers can be found in some organisms and specialized cells.</text>
</comment>
<dbReference type="InterPro" id="IPR036525">
    <property type="entry name" value="Tubulin/FtsZ_GTPase_sf"/>
</dbReference>
<dbReference type="SUPFAM" id="SSF55307">
    <property type="entry name" value="Tubulin C-terminal domain-like"/>
    <property type="match status" value="1"/>
</dbReference>
<dbReference type="Proteomes" id="UP000015102">
    <property type="component" value="Unassembled WGS sequence"/>
</dbReference>
<evidence type="ECO:0000256" key="5">
    <source>
        <dbReference type="ARBA" id="ARBA00022741"/>
    </source>
</evidence>
<evidence type="ECO:0000256" key="8">
    <source>
        <dbReference type="ARBA" id="ARBA00034296"/>
    </source>
</evidence>
<dbReference type="EnsemblMetazoa" id="MESCA010092-RA">
    <property type="protein sequence ID" value="MESCA010092-PA"/>
    <property type="gene ID" value="MESCA010092"/>
</dbReference>
<dbReference type="InterPro" id="IPR003008">
    <property type="entry name" value="Tubulin_FtsZ_GTPase"/>
</dbReference>
<keyword evidence="7 10" id="KW-0342">GTP-binding</keyword>
<evidence type="ECO:0000256" key="2">
    <source>
        <dbReference type="ARBA" id="ARBA00009636"/>
    </source>
</evidence>
<feature type="domain" description="Tubulin/FtsZ GTPase" evidence="12">
    <location>
        <begin position="1"/>
        <end position="134"/>
    </location>
</feature>
<evidence type="ECO:0000313" key="15">
    <source>
        <dbReference type="Proteomes" id="UP000015102"/>
    </source>
</evidence>
<organism evidence="14 15">
    <name type="scientific">Megaselia scalaris</name>
    <name type="common">Humpbacked fly</name>
    <name type="synonym">Phora scalaris</name>
    <dbReference type="NCBI Taxonomy" id="36166"/>
    <lineage>
        <taxon>Eukaryota</taxon>
        <taxon>Metazoa</taxon>
        <taxon>Ecdysozoa</taxon>
        <taxon>Arthropoda</taxon>
        <taxon>Hexapoda</taxon>
        <taxon>Insecta</taxon>
        <taxon>Pterygota</taxon>
        <taxon>Neoptera</taxon>
        <taxon>Endopterygota</taxon>
        <taxon>Diptera</taxon>
        <taxon>Brachycera</taxon>
        <taxon>Muscomorpha</taxon>
        <taxon>Platypezoidea</taxon>
        <taxon>Phoridae</taxon>
        <taxon>Megaseliini</taxon>
        <taxon>Megaselia</taxon>
    </lineage>
</organism>
<dbReference type="AlphaFoldDB" id="T1H1M7"/>
<feature type="region of interest" description="Disordered" evidence="11">
    <location>
        <begin position="230"/>
        <end position="249"/>
    </location>
</feature>
<evidence type="ECO:0000256" key="4">
    <source>
        <dbReference type="ARBA" id="ARBA00022701"/>
    </source>
</evidence>
<dbReference type="InterPro" id="IPR008280">
    <property type="entry name" value="Tub_FtsZ_C"/>
</dbReference>
<name>T1H1M7_MEGSC</name>
<feature type="domain" description="Tubulin/FtsZ 2-layer sandwich" evidence="13">
    <location>
        <begin position="81"/>
        <end position="191"/>
    </location>
</feature>